<reference evidence="1 2" key="1">
    <citation type="submission" date="2016-04" db="EMBL/GenBank/DDBJ databases">
        <title>Draft genome sequence of freshwater magnetotactic bacteria Magnetospirillum marisnigri SP-1 and Magnetospirillum moscoviense BB-1.</title>
        <authorList>
            <person name="Koziaeva V."/>
            <person name="Dziuba M.V."/>
            <person name="Ivanov T.M."/>
            <person name="Kuznetsov B."/>
            <person name="Grouzdev D.S."/>
        </authorList>
    </citation>
    <scope>NUCLEOTIDE SEQUENCE [LARGE SCALE GENOMIC DNA]</scope>
    <source>
        <strain evidence="1 2">SP-1</strain>
    </source>
</reference>
<comment type="caution">
    <text evidence="1">The sequence shown here is derived from an EMBL/GenBank/DDBJ whole genome shotgun (WGS) entry which is preliminary data.</text>
</comment>
<dbReference type="AlphaFoldDB" id="A0A178ML02"/>
<gene>
    <name evidence="1" type="ORF">A6A04_19490</name>
</gene>
<proteinExistence type="predicted"/>
<sequence>MEIDMSSSFCHGLSLQVSRPQPIYLTRLGGYSVIIEVRLGSTNPKLQQAIINTVVHGERADLQSLGIPEAGRAHLVTANGPTEIAPGVLVTIRKGGERKPVTAHTVALVISADPQSWMIERKSVMEARLREGRKA</sequence>
<evidence type="ECO:0000313" key="2">
    <source>
        <dbReference type="Proteomes" id="UP000078428"/>
    </source>
</evidence>
<dbReference type="Proteomes" id="UP000078428">
    <property type="component" value="Unassembled WGS sequence"/>
</dbReference>
<protein>
    <submittedName>
        <fullName evidence="1">Uncharacterized protein</fullName>
    </submittedName>
</protein>
<evidence type="ECO:0000313" key="1">
    <source>
        <dbReference type="EMBL" id="OAN49412.1"/>
    </source>
</evidence>
<name>A0A178ML02_9PROT</name>
<dbReference type="STRING" id="1285242.A6A04_19490"/>
<accession>A0A178ML02</accession>
<dbReference type="EMBL" id="LWQT01000064">
    <property type="protein sequence ID" value="OAN49412.1"/>
    <property type="molecule type" value="Genomic_DNA"/>
</dbReference>
<organism evidence="1 2">
    <name type="scientific">Paramagnetospirillum marisnigri</name>
    <dbReference type="NCBI Taxonomy" id="1285242"/>
    <lineage>
        <taxon>Bacteria</taxon>
        <taxon>Pseudomonadati</taxon>
        <taxon>Pseudomonadota</taxon>
        <taxon>Alphaproteobacteria</taxon>
        <taxon>Rhodospirillales</taxon>
        <taxon>Magnetospirillaceae</taxon>
        <taxon>Paramagnetospirillum</taxon>
    </lineage>
</organism>
<keyword evidence="2" id="KW-1185">Reference proteome</keyword>